<sequence length="261" mass="29761">MKLRKYGNKSSIRYGKDPILSSSFTGMKNQEIKPFSLNDITTSVLSFKCSFCDAYMFTLQSFIIHLKSSHPNEDISEMLNDNFQSCITSVEKEKLFQSKILTFAAIRMIHHHQILTHHYILQKASPIVIEIWKMRFEKEQEISNDNCTSTDTSGANSAEDDSLISTEITRNSKFVRTGKWMNNGHSEETTDDITNSQENAQFMENLLDEASNFLANQTSLDGTKVHTSTIAPTLLIDSTRRRQMSNFEKIMALTCQKCGQK</sequence>
<dbReference type="WBParaSite" id="maker-PairedContig_2878-snap-gene-0.1-mRNA-1">
    <property type="protein sequence ID" value="maker-PairedContig_2878-snap-gene-0.1-mRNA-1"/>
    <property type="gene ID" value="maker-PairedContig_2878-snap-gene-0.1"/>
</dbReference>
<reference evidence="2" key="1">
    <citation type="submission" date="2016-11" db="UniProtKB">
        <authorList>
            <consortium name="WormBaseParasite"/>
        </authorList>
    </citation>
    <scope>IDENTIFICATION</scope>
    <source>
        <strain evidence="2">pt0022</strain>
    </source>
</reference>
<evidence type="ECO:0000259" key="1">
    <source>
        <dbReference type="PROSITE" id="PS00028"/>
    </source>
</evidence>
<proteinExistence type="predicted"/>
<name>A0A1I8EL47_WUCBA</name>
<accession>A0A1I8EL47</accession>
<organism evidence="2">
    <name type="scientific">Wuchereria bancrofti</name>
    <dbReference type="NCBI Taxonomy" id="6293"/>
    <lineage>
        <taxon>Eukaryota</taxon>
        <taxon>Metazoa</taxon>
        <taxon>Ecdysozoa</taxon>
        <taxon>Nematoda</taxon>
        <taxon>Chromadorea</taxon>
        <taxon>Rhabditida</taxon>
        <taxon>Spirurina</taxon>
        <taxon>Spiruromorpha</taxon>
        <taxon>Filarioidea</taxon>
        <taxon>Onchocercidae</taxon>
        <taxon>Wuchereria</taxon>
    </lineage>
</organism>
<feature type="domain" description="C2H2-type" evidence="1">
    <location>
        <begin position="49"/>
        <end position="70"/>
    </location>
</feature>
<protein>
    <submittedName>
        <fullName evidence="2">C2H2-type domain-containing protein</fullName>
    </submittedName>
</protein>
<evidence type="ECO:0000313" key="2">
    <source>
        <dbReference type="WBParaSite" id="maker-PairedContig_2878-snap-gene-0.1-mRNA-1"/>
    </source>
</evidence>
<dbReference type="STRING" id="6293.A0A1I8EL47"/>
<dbReference type="AlphaFoldDB" id="A0A1I8EL47"/>
<dbReference type="PROSITE" id="PS00028">
    <property type="entry name" value="ZINC_FINGER_C2H2_1"/>
    <property type="match status" value="1"/>
</dbReference>
<dbReference type="InterPro" id="IPR013087">
    <property type="entry name" value="Znf_C2H2_type"/>
</dbReference>